<evidence type="ECO:0000313" key="12">
    <source>
        <dbReference type="Proteomes" id="UP000504844"/>
    </source>
</evidence>
<feature type="binding site" evidence="9">
    <location>
        <position position="44"/>
    </location>
    <ligand>
        <name>Zn(2+)</name>
        <dbReference type="ChEBI" id="CHEBI:29105"/>
    </ligand>
</feature>
<evidence type="ECO:0000256" key="5">
    <source>
        <dbReference type="ARBA" id="ARBA00022833"/>
    </source>
</evidence>
<dbReference type="InterPro" id="IPR045066">
    <property type="entry name" value="Beta_CA_cladeB"/>
</dbReference>
<keyword evidence="5 9" id="KW-0862">Zinc</keyword>
<feature type="binding site" evidence="9">
    <location>
        <position position="103"/>
    </location>
    <ligand>
        <name>Zn(2+)</name>
        <dbReference type="ChEBI" id="CHEBI:29105"/>
    </ligand>
</feature>
<comment type="catalytic activity">
    <reaction evidence="8 10">
        <text>hydrogencarbonate + H(+) = CO2 + H2O</text>
        <dbReference type="Rhea" id="RHEA:10748"/>
        <dbReference type="ChEBI" id="CHEBI:15377"/>
        <dbReference type="ChEBI" id="CHEBI:15378"/>
        <dbReference type="ChEBI" id="CHEBI:16526"/>
        <dbReference type="ChEBI" id="CHEBI:17544"/>
        <dbReference type="EC" id="4.2.1.1"/>
    </reaction>
</comment>
<accession>A0A6M8SR36</accession>
<dbReference type="SMART" id="SM00947">
    <property type="entry name" value="Pro_CA"/>
    <property type="match status" value="1"/>
</dbReference>
<sequence length="215" mass="24104">MEEIEKFIGGFRRFQHKYFGEHRDLFAELQSGQNPKTLLIGCSDSRVDPALLTDCNPGDLFIVRNVANLVPPYEIDGAFHGVSSAIEYAVEHLEVSKIIVLGHSGCGGIQALMEASEPKTEANFIGRWVRIAEAARDQVKRELAHKSPDRQIRACEMAAIIVSLDNLMSFPFIARRVQEGSLSLIGWYFDILRGALYDFDQEKNSFQALVTSLKE</sequence>
<evidence type="ECO:0000256" key="7">
    <source>
        <dbReference type="ARBA" id="ARBA00031969"/>
    </source>
</evidence>
<dbReference type="AlphaFoldDB" id="A0A6M8SR36"/>
<dbReference type="PANTHER" id="PTHR11002:SF76">
    <property type="entry name" value="CARBONIC ANHYDRASE"/>
    <property type="match status" value="1"/>
</dbReference>
<evidence type="ECO:0000256" key="1">
    <source>
        <dbReference type="ARBA" id="ARBA00006217"/>
    </source>
</evidence>
<dbReference type="Gene3D" id="3.40.1050.10">
    <property type="entry name" value="Carbonic anhydrase"/>
    <property type="match status" value="1"/>
</dbReference>
<name>A0A6M8SR36_9NEIS</name>
<dbReference type="FunFam" id="3.40.1050.10:FF:000003">
    <property type="entry name" value="Carbonic anhydrase"/>
    <property type="match status" value="1"/>
</dbReference>
<feature type="binding site" evidence="9">
    <location>
        <position position="42"/>
    </location>
    <ligand>
        <name>Zn(2+)</name>
        <dbReference type="ChEBI" id="CHEBI:29105"/>
    </ligand>
</feature>
<dbReference type="PROSITE" id="PS00705">
    <property type="entry name" value="PROK_CO2_ANHYDRASE_2"/>
    <property type="match status" value="1"/>
</dbReference>
<keyword evidence="4 9" id="KW-0479">Metal-binding</keyword>
<evidence type="ECO:0000256" key="6">
    <source>
        <dbReference type="ARBA" id="ARBA00023239"/>
    </source>
</evidence>
<proteinExistence type="inferred from homology"/>
<dbReference type="PANTHER" id="PTHR11002">
    <property type="entry name" value="CARBONIC ANHYDRASE"/>
    <property type="match status" value="1"/>
</dbReference>
<dbReference type="InterPro" id="IPR001765">
    <property type="entry name" value="Carbonic_anhydrase"/>
</dbReference>
<dbReference type="InterPro" id="IPR015892">
    <property type="entry name" value="Carbonic_anhydrase_CS"/>
</dbReference>
<dbReference type="SUPFAM" id="SSF53056">
    <property type="entry name" value="beta-carbonic anhydrase, cab"/>
    <property type="match status" value="1"/>
</dbReference>
<dbReference type="EMBL" id="CP054143">
    <property type="protein sequence ID" value="QKJ65319.1"/>
    <property type="molecule type" value="Genomic_DNA"/>
</dbReference>
<evidence type="ECO:0000256" key="3">
    <source>
        <dbReference type="ARBA" id="ARBA00014628"/>
    </source>
</evidence>
<keyword evidence="12" id="KW-1185">Reference proteome</keyword>
<dbReference type="GO" id="GO:0004089">
    <property type="term" value="F:carbonate dehydratase activity"/>
    <property type="evidence" value="ECO:0007669"/>
    <property type="project" value="UniProtKB-UniRule"/>
</dbReference>
<dbReference type="EC" id="4.2.1.1" evidence="2 10"/>
<comment type="cofactor">
    <cofactor evidence="9">
        <name>Zn(2+)</name>
        <dbReference type="ChEBI" id="CHEBI:29105"/>
    </cofactor>
    <text evidence="9">Binds 1 zinc ion per subunit.</text>
</comment>
<dbReference type="CDD" id="cd00884">
    <property type="entry name" value="beta_CA_cladeB"/>
    <property type="match status" value="1"/>
</dbReference>
<evidence type="ECO:0000256" key="9">
    <source>
        <dbReference type="PIRSR" id="PIRSR601765-1"/>
    </source>
</evidence>
<evidence type="ECO:0000256" key="2">
    <source>
        <dbReference type="ARBA" id="ARBA00012925"/>
    </source>
</evidence>
<organism evidence="11 12">
    <name type="scientific">Deefgea piscis</name>
    <dbReference type="NCBI Taxonomy" id="2739061"/>
    <lineage>
        <taxon>Bacteria</taxon>
        <taxon>Pseudomonadati</taxon>
        <taxon>Pseudomonadota</taxon>
        <taxon>Betaproteobacteria</taxon>
        <taxon>Neisseriales</taxon>
        <taxon>Chitinibacteraceae</taxon>
        <taxon>Deefgea</taxon>
    </lineage>
</organism>
<evidence type="ECO:0000256" key="10">
    <source>
        <dbReference type="RuleBase" id="RU003956"/>
    </source>
</evidence>
<dbReference type="GO" id="GO:0015976">
    <property type="term" value="P:carbon utilization"/>
    <property type="evidence" value="ECO:0007669"/>
    <property type="project" value="InterPro"/>
</dbReference>
<comment type="similarity">
    <text evidence="1 10">Belongs to the beta-class carbonic anhydrase family.</text>
</comment>
<gene>
    <name evidence="11" type="ORF">HQN60_00375</name>
</gene>
<reference evidence="11 12" key="1">
    <citation type="submission" date="2020-05" db="EMBL/GenBank/DDBJ databases">
        <title>Complete genome sequence of Deefgea sp. D17.</title>
        <authorList>
            <person name="Bae J.-W."/>
            <person name="Han J.E."/>
        </authorList>
    </citation>
    <scope>NUCLEOTIDE SEQUENCE [LARGE SCALE GENOMIC DNA]</scope>
    <source>
        <strain evidence="11 12">D17</strain>
    </source>
</reference>
<dbReference type="PROSITE" id="PS00704">
    <property type="entry name" value="PROK_CO2_ANHYDRASE_1"/>
    <property type="match status" value="1"/>
</dbReference>
<evidence type="ECO:0000313" key="11">
    <source>
        <dbReference type="EMBL" id="QKJ65319.1"/>
    </source>
</evidence>
<keyword evidence="6 10" id="KW-0456">Lyase</keyword>
<dbReference type="RefSeq" id="WP_173531829.1">
    <property type="nucleotide sequence ID" value="NZ_CP054143.1"/>
</dbReference>
<comment type="function">
    <text evidence="10">Reversible hydration of carbon dioxide.</text>
</comment>
<dbReference type="Pfam" id="PF00484">
    <property type="entry name" value="Pro_CA"/>
    <property type="match status" value="1"/>
</dbReference>
<dbReference type="InterPro" id="IPR036874">
    <property type="entry name" value="Carbonic_anhydrase_sf"/>
</dbReference>
<feature type="binding site" evidence="9">
    <location>
        <position position="106"/>
    </location>
    <ligand>
        <name>Zn(2+)</name>
        <dbReference type="ChEBI" id="CHEBI:29105"/>
    </ligand>
</feature>
<evidence type="ECO:0000256" key="8">
    <source>
        <dbReference type="ARBA" id="ARBA00048348"/>
    </source>
</evidence>
<dbReference type="GO" id="GO:0008270">
    <property type="term" value="F:zinc ion binding"/>
    <property type="evidence" value="ECO:0007669"/>
    <property type="project" value="UniProtKB-UniRule"/>
</dbReference>
<evidence type="ECO:0000256" key="4">
    <source>
        <dbReference type="ARBA" id="ARBA00022723"/>
    </source>
</evidence>
<protein>
    <recommendedName>
        <fullName evidence="3 10">Carbonic anhydrase</fullName>
        <ecNumber evidence="2 10">4.2.1.1</ecNumber>
    </recommendedName>
    <alternativeName>
        <fullName evidence="7 10">Carbonate dehydratase</fullName>
    </alternativeName>
</protein>
<dbReference type="Proteomes" id="UP000504844">
    <property type="component" value="Chromosome"/>
</dbReference>
<dbReference type="KEGG" id="dee:HQN60_00375"/>